<feature type="signal peptide" evidence="5">
    <location>
        <begin position="1"/>
        <end position="20"/>
    </location>
</feature>
<feature type="compositionally biased region" description="Low complexity" evidence="4">
    <location>
        <begin position="24"/>
        <end position="38"/>
    </location>
</feature>
<dbReference type="Pfam" id="PF00496">
    <property type="entry name" value="SBP_bac_5"/>
    <property type="match status" value="1"/>
</dbReference>
<dbReference type="Gene3D" id="3.90.76.10">
    <property type="entry name" value="Dipeptide-binding Protein, Domain 1"/>
    <property type="match status" value="1"/>
</dbReference>
<proteinExistence type="inferred from homology"/>
<evidence type="ECO:0000256" key="2">
    <source>
        <dbReference type="ARBA" id="ARBA00022448"/>
    </source>
</evidence>
<sequence length="567" mass="62418">MRFKFSLLFALLISVVLVLAACSGDGSQSSNDDTSSTDNGEETTNDSSTSEEETSEEPTEATGDQVLVFARGGDSQGLDPGSVTDGESSRVTKQVLETLLDFEADSFEIKPGLAHDWEVSDDGLSYTFYLEEGVTFHDGTEFNAEAVKVNFDRWADPEHEYAFSDAAYVYSMYGTMFGGYKGDEGHVVEEVNVINDHEIEFVLNQPLGFFLQNLAMSYFAITSPAALEEYGSGINENPVGTGPFKFASWTKNDSIVLEKFEDYRKEGLPKLDRVIFQVIPDNSARLIALRSGEVDIMDGLNPDDAAGIESEEGIGLYTRSENNFGYVGFHSQKAPFDQKEVRQAINYAIDKQAIADALYAGYATTSKNPLPPGYLGYNDDVEGYNYNPERARELLEEAGYVDDLEIELMMSPTARPYMPDPETVAQIVQNNLADVGVDVTITSHEWAPYLEMTEQGEHQMYIMGWSGTNGDPDYFLSSLLHSSNIGSSNNTFYNSPEVDELLDQAKRSVDQDERAELYAEAQALISEDSPMVTLVHSTPVLAAGSGVLNYVPHPSTSESLEEVELAQ</sequence>
<accession>A0A494Z7T5</accession>
<dbReference type="GO" id="GO:0042597">
    <property type="term" value="C:periplasmic space"/>
    <property type="evidence" value="ECO:0007669"/>
    <property type="project" value="UniProtKB-ARBA"/>
</dbReference>
<dbReference type="InterPro" id="IPR030678">
    <property type="entry name" value="Peptide/Ni-bd"/>
</dbReference>
<evidence type="ECO:0000259" key="6">
    <source>
        <dbReference type="Pfam" id="PF00496"/>
    </source>
</evidence>
<feature type="domain" description="Solute-binding protein family 5" evidence="6">
    <location>
        <begin position="108"/>
        <end position="486"/>
    </location>
</feature>
<name>A0A494Z7T5_9BACI</name>
<evidence type="ECO:0000256" key="1">
    <source>
        <dbReference type="ARBA" id="ARBA00005695"/>
    </source>
</evidence>
<dbReference type="PROSITE" id="PS51257">
    <property type="entry name" value="PROKAR_LIPOPROTEIN"/>
    <property type="match status" value="1"/>
</dbReference>
<evidence type="ECO:0000256" key="4">
    <source>
        <dbReference type="SAM" id="MobiDB-lite"/>
    </source>
</evidence>
<dbReference type="PIRSF" id="PIRSF002741">
    <property type="entry name" value="MppA"/>
    <property type="match status" value="1"/>
</dbReference>
<comment type="caution">
    <text evidence="7">The sequence shown here is derived from an EMBL/GenBank/DDBJ whole genome shotgun (WGS) entry which is preliminary data.</text>
</comment>
<evidence type="ECO:0000256" key="5">
    <source>
        <dbReference type="SAM" id="SignalP"/>
    </source>
</evidence>
<feature type="chain" id="PRO_5039429998" evidence="5">
    <location>
        <begin position="21"/>
        <end position="567"/>
    </location>
</feature>
<dbReference type="InterPro" id="IPR000914">
    <property type="entry name" value="SBP_5_dom"/>
</dbReference>
<keyword evidence="2" id="KW-0813">Transport</keyword>
<reference evidence="7 8" key="1">
    <citation type="journal article" date="2015" name="Antonie Van Leeuwenhoek">
        <title>Oceanobacillus bengalensis sp. nov., a bacterium isolated from seawater of the Bay of Bengal.</title>
        <authorList>
            <person name="Yongchang O."/>
            <person name="Xiang W."/>
            <person name="Wang G."/>
        </authorList>
    </citation>
    <scope>NUCLEOTIDE SEQUENCE [LARGE SCALE GENOMIC DNA]</scope>
    <source>
        <strain evidence="7 8">MCCC 1K00260</strain>
    </source>
</reference>
<dbReference type="InterPro" id="IPR039424">
    <property type="entry name" value="SBP_5"/>
</dbReference>
<evidence type="ECO:0000256" key="3">
    <source>
        <dbReference type="ARBA" id="ARBA00022729"/>
    </source>
</evidence>
<protein>
    <submittedName>
        <fullName evidence="7">ABC transporter substrate-binding protein</fullName>
    </submittedName>
</protein>
<dbReference type="AlphaFoldDB" id="A0A494Z7T5"/>
<dbReference type="GO" id="GO:1904680">
    <property type="term" value="F:peptide transmembrane transporter activity"/>
    <property type="evidence" value="ECO:0007669"/>
    <property type="project" value="TreeGrafter"/>
</dbReference>
<dbReference type="GO" id="GO:0043190">
    <property type="term" value="C:ATP-binding cassette (ABC) transporter complex"/>
    <property type="evidence" value="ECO:0007669"/>
    <property type="project" value="InterPro"/>
</dbReference>
<dbReference type="PANTHER" id="PTHR30290">
    <property type="entry name" value="PERIPLASMIC BINDING COMPONENT OF ABC TRANSPORTER"/>
    <property type="match status" value="1"/>
</dbReference>
<gene>
    <name evidence="7" type="ORF">D8M05_00580</name>
</gene>
<keyword evidence="8" id="KW-1185">Reference proteome</keyword>
<feature type="compositionally biased region" description="Acidic residues" evidence="4">
    <location>
        <begin position="39"/>
        <end position="59"/>
    </location>
</feature>
<dbReference type="Gene3D" id="3.10.105.10">
    <property type="entry name" value="Dipeptide-binding Protein, Domain 3"/>
    <property type="match status" value="1"/>
</dbReference>
<dbReference type="SUPFAM" id="SSF53850">
    <property type="entry name" value="Periplasmic binding protein-like II"/>
    <property type="match status" value="1"/>
</dbReference>
<evidence type="ECO:0000313" key="7">
    <source>
        <dbReference type="EMBL" id="RKQ18645.1"/>
    </source>
</evidence>
<dbReference type="Proteomes" id="UP000281813">
    <property type="component" value="Unassembled WGS sequence"/>
</dbReference>
<dbReference type="GO" id="GO:0015833">
    <property type="term" value="P:peptide transport"/>
    <property type="evidence" value="ECO:0007669"/>
    <property type="project" value="TreeGrafter"/>
</dbReference>
<dbReference type="RefSeq" id="WP_121127617.1">
    <property type="nucleotide sequence ID" value="NZ_JBHUFK010000020.1"/>
</dbReference>
<dbReference type="Gene3D" id="3.40.190.10">
    <property type="entry name" value="Periplasmic binding protein-like II"/>
    <property type="match status" value="1"/>
</dbReference>
<dbReference type="OrthoDB" id="9796817at2"/>
<evidence type="ECO:0000313" key="8">
    <source>
        <dbReference type="Proteomes" id="UP000281813"/>
    </source>
</evidence>
<dbReference type="PANTHER" id="PTHR30290:SF9">
    <property type="entry name" value="OLIGOPEPTIDE-BINDING PROTEIN APPA"/>
    <property type="match status" value="1"/>
</dbReference>
<keyword evidence="3 5" id="KW-0732">Signal</keyword>
<comment type="similarity">
    <text evidence="1">Belongs to the bacterial solute-binding protein 5 family.</text>
</comment>
<dbReference type="CDD" id="cd08493">
    <property type="entry name" value="PBP2_DppA_like"/>
    <property type="match status" value="1"/>
</dbReference>
<organism evidence="7 8">
    <name type="scientific">Oceanobacillus bengalensis</name>
    <dbReference type="NCBI Taxonomy" id="1435466"/>
    <lineage>
        <taxon>Bacteria</taxon>
        <taxon>Bacillati</taxon>
        <taxon>Bacillota</taxon>
        <taxon>Bacilli</taxon>
        <taxon>Bacillales</taxon>
        <taxon>Bacillaceae</taxon>
        <taxon>Oceanobacillus</taxon>
    </lineage>
</organism>
<feature type="region of interest" description="Disordered" evidence="4">
    <location>
        <begin position="24"/>
        <end position="63"/>
    </location>
</feature>
<dbReference type="EMBL" id="RBZO01000001">
    <property type="protein sequence ID" value="RKQ18645.1"/>
    <property type="molecule type" value="Genomic_DNA"/>
</dbReference>